<proteinExistence type="predicted"/>
<keyword evidence="2" id="KW-1185">Reference proteome</keyword>
<gene>
    <name evidence="1" type="ORF">SAMN05421686_101117</name>
</gene>
<reference evidence="2" key="1">
    <citation type="submission" date="2017-01" db="EMBL/GenBank/DDBJ databases">
        <authorList>
            <person name="Varghese N."/>
            <person name="Submissions S."/>
        </authorList>
    </citation>
    <scope>NUCLEOTIDE SEQUENCE [LARGE SCALE GENOMIC DNA]</scope>
    <source>
        <strain evidence="2">DSM 24913</strain>
    </source>
</reference>
<sequence>MDWLTFTSEVIDSLAWPVVILVLGVTFRRQVSNLIPYLRKLKAGPVEAEFEMDARQALANSEKLSGQFLKGSTTKIEKPTDEKEAIAKLIGARNDPAGMIIEAWTGIDGALFRLGKQTGLVVDPLESISSVYKSIVSSELLSDETKRLVMELYELRNRVAHARVKPTVGAAQDYVLAADKVIDMLEVQRKNTDSIESTKN</sequence>
<dbReference type="RefSeq" id="WP_076513336.1">
    <property type="nucleotide sequence ID" value="NZ_FTOH01000001.1"/>
</dbReference>
<evidence type="ECO:0000313" key="1">
    <source>
        <dbReference type="EMBL" id="SIS41879.1"/>
    </source>
</evidence>
<dbReference type="Proteomes" id="UP000185639">
    <property type="component" value="Unassembled WGS sequence"/>
</dbReference>
<name>A0A1N7IXT2_9GAMM</name>
<dbReference type="EMBL" id="FTOH01000001">
    <property type="protein sequence ID" value="SIS41879.1"/>
    <property type="molecule type" value="Genomic_DNA"/>
</dbReference>
<dbReference type="OrthoDB" id="7840545at2"/>
<protein>
    <recommendedName>
        <fullName evidence="3">RiboL-PSP-HEPN domain-containing protein</fullName>
    </recommendedName>
</protein>
<evidence type="ECO:0000313" key="2">
    <source>
        <dbReference type="Proteomes" id="UP000185639"/>
    </source>
</evidence>
<dbReference type="STRING" id="484498.SAMN05421686_101117"/>
<accession>A0A1N7IXT2</accession>
<organism evidence="1 2">
    <name type="scientific">Thalassolituus maritimus</name>
    <dbReference type="NCBI Taxonomy" id="484498"/>
    <lineage>
        <taxon>Bacteria</taxon>
        <taxon>Pseudomonadati</taxon>
        <taxon>Pseudomonadota</taxon>
        <taxon>Gammaproteobacteria</taxon>
        <taxon>Oceanospirillales</taxon>
        <taxon>Oceanospirillaceae</taxon>
        <taxon>Thalassolituus</taxon>
    </lineage>
</organism>
<evidence type="ECO:0008006" key="3">
    <source>
        <dbReference type="Google" id="ProtNLM"/>
    </source>
</evidence>
<dbReference type="AlphaFoldDB" id="A0A1N7IXT2"/>